<dbReference type="GO" id="GO:0006508">
    <property type="term" value="P:proteolysis"/>
    <property type="evidence" value="ECO:0007669"/>
    <property type="project" value="InterPro"/>
</dbReference>
<keyword evidence="4" id="KW-1185">Reference proteome</keyword>
<dbReference type="Gene3D" id="2.40.10.10">
    <property type="entry name" value="Trypsin-like serine proteases"/>
    <property type="match status" value="2"/>
</dbReference>
<dbReference type="OrthoDB" id="7265343at2759"/>
<dbReference type="Proteomes" id="UP000694872">
    <property type="component" value="Unplaced"/>
</dbReference>
<proteinExistence type="predicted"/>
<dbReference type="InterPro" id="IPR043504">
    <property type="entry name" value="Peptidase_S1_PA_chymotrypsin"/>
</dbReference>
<evidence type="ECO:0000313" key="4">
    <source>
        <dbReference type="Proteomes" id="UP000053268"/>
    </source>
</evidence>
<sequence length="284" mass="32204">MKAACIILTIIIFVAIMAVCVMVKFATDITVEDRKREYMPGNEGVYEVAKSIGVFALNDNYTLPIAERFPYVAAITRNSSDNWSFACFGSVILVKWVVTSAHCRKPGATHRILLLQDYIKNYTHTYPILFWRINEKYNASDPSGKNDIAVAKLNLDSYPAIAKSSTIDSNEAKEIEANVWKTVSTMSKQVYLTNNFDKFEVKIAKRHKCFESYGVKIDDSLICVDMSDYEDCFIHEFGPLYSGDKLVGILAMKPKDCDLKLLVFTNVSYHAKWILRITHTPLYG</sequence>
<dbReference type="SUPFAM" id="SSF50494">
    <property type="entry name" value="Trypsin-like serine proteases"/>
    <property type="match status" value="1"/>
</dbReference>
<dbReference type="InterPro" id="IPR051333">
    <property type="entry name" value="CLIP_Serine_Protease"/>
</dbReference>
<feature type="transmembrane region" description="Helical" evidence="1">
    <location>
        <begin position="6"/>
        <end position="26"/>
    </location>
</feature>
<dbReference type="EMBL" id="KQ459593">
    <property type="protein sequence ID" value="KPI96376.1"/>
    <property type="molecule type" value="Genomic_DNA"/>
</dbReference>
<keyword evidence="1" id="KW-1133">Transmembrane helix</keyword>
<evidence type="ECO:0000313" key="5">
    <source>
        <dbReference type="RefSeq" id="XP_013176240.1"/>
    </source>
</evidence>
<keyword evidence="1" id="KW-0812">Transmembrane</keyword>
<dbReference type="AlphaFoldDB" id="A0A194PSG1"/>
<dbReference type="SMART" id="SM00020">
    <property type="entry name" value="Tryp_SPc"/>
    <property type="match status" value="1"/>
</dbReference>
<dbReference type="InterPro" id="IPR001254">
    <property type="entry name" value="Trypsin_dom"/>
</dbReference>
<evidence type="ECO:0000259" key="2">
    <source>
        <dbReference type="PROSITE" id="PS50240"/>
    </source>
</evidence>
<evidence type="ECO:0000256" key="1">
    <source>
        <dbReference type="SAM" id="Phobius"/>
    </source>
</evidence>
<dbReference type="PROSITE" id="PS50240">
    <property type="entry name" value="TRYPSIN_DOM"/>
    <property type="match status" value="1"/>
</dbReference>
<dbReference type="PANTHER" id="PTHR24260">
    <property type="match status" value="1"/>
</dbReference>
<protein>
    <submittedName>
        <fullName evidence="5">Trypsin beta-like</fullName>
    </submittedName>
    <submittedName>
        <fullName evidence="3">Trypsin epsilon</fullName>
    </submittedName>
</protein>
<dbReference type="KEGG" id="pxu:106124290"/>
<dbReference type="GO" id="GO:0004252">
    <property type="term" value="F:serine-type endopeptidase activity"/>
    <property type="evidence" value="ECO:0007669"/>
    <property type="project" value="InterPro"/>
</dbReference>
<reference evidence="5" key="2">
    <citation type="submission" date="2025-04" db="UniProtKB">
        <authorList>
            <consortium name="RefSeq"/>
        </authorList>
    </citation>
    <scope>IDENTIFICATION</scope>
</reference>
<accession>A0A194PSG1</accession>
<evidence type="ECO:0000313" key="3">
    <source>
        <dbReference type="EMBL" id="KPI96376.1"/>
    </source>
</evidence>
<reference evidence="3 4" key="1">
    <citation type="journal article" date="2015" name="Nat. Commun.">
        <title>Outbred genome sequencing and CRISPR/Cas9 gene editing in butterflies.</title>
        <authorList>
            <person name="Li X."/>
            <person name="Fan D."/>
            <person name="Zhang W."/>
            <person name="Liu G."/>
            <person name="Zhang L."/>
            <person name="Zhao L."/>
            <person name="Fang X."/>
            <person name="Chen L."/>
            <person name="Dong Y."/>
            <person name="Chen Y."/>
            <person name="Ding Y."/>
            <person name="Zhao R."/>
            <person name="Feng M."/>
            <person name="Zhu Y."/>
            <person name="Feng Y."/>
            <person name="Jiang X."/>
            <person name="Zhu D."/>
            <person name="Xiang H."/>
            <person name="Feng X."/>
            <person name="Li S."/>
            <person name="Wang J."/>
            <person name="Zhang G."/>
            <person name="Kronforst M.R."/>
            <person name="Wang W."/>
        </authorList>
    </citation>
    <scope>NUCLEOTIDE SEQUENCE [LARGE SCALE GENOMIC DNA]</scope>
    <source>
        <strain evidence="3">Ya'a_city_454_Px</strain>
        <tissue evidence="3">Whole body</tissue>
    </source>
</reference>
<feature type="domain" description="Peptidase S1" evidence="2">
    <location>
        <begin position="69"/>
        <end position="279"/>
    </location>
</feature>
<gene>
    <name evidence="5" type="primary">LOC106124290</name>
    <name evidence="3" type="ORF">RR46_12406</name>
</gene>
<dbReference type="Pfam" id="PF00089">
    <property type="entry name" value="Trypsin"/>
    <property type="match status" value="1"/>
</dbReference>
<name>A0A194PSG1_PAPXU</name>
<dbReference type="RefSeq" id="XP_013176240.1">
    <property type="nucleotide sequence ID" value="XM_013320786.1"/>
</dbReference>
<dbReference type="Proteomes" id="UP000053268">
    <property type="component" value="Unassembled WGS sequence"/>
</dbReference>
<organism evidence="3 4">
    <name type="scientific">Papilio xuthus</name>
    <name type="common">Asian swallowtail butterfly</name>
    <dbReference type="NCBI Taxonomy" id="66420"/>
    <lineage>
        <taxon>Eukaryota</taxon>
        <taxon>Metazoa</taxon>
        <taxon>Ecdysozoa</taxon>
        <taxon>Arthropoda</taxon>
        <taxon>Hexapoda</taxon>
        <taxon>Insecta</taxon>
        <taxon>Pterygota</taxon>
        <taxon>Neoptera</taxon>
        <taxon>Endopterygota</taxon>
        <taxon>Lepidoptera</taxon>
        <taxon>Glossata</taxon>
        <taxon>Ditrysia</taxon>
        <taxon>Papilionoidea</taxon>
        <taxon>Papilionidae</taxon>
        <taxon>Papilioninae</taxon>
        <taxon>Papilio</taxon>
    </lineage>
</organism>
<dbReference type="InterPro" id="IPR009003">
    <property type="entry name" value="Peptidase_S1_PA"/>
</dbReference>
<dbReference type="STRING" id="66420.A0A194PSG1"/>
<dbReference type="PANTHER" id="PTHR24260:SF136">
    <property type="entry name" value="GH08193P-RELATED"/>
    <property type="match status" value="1"/>
</dbReference>
<keyword evidence="1" id="KW-0472">Membrane</keyword>
<dbReference type="GeneID" id="106124290"/>